<sequence length="200" mass="23081">HTLLAELSLFKHLLPVRVKIICKGRTEVGTRFQKSELKSHSYEIKNFKLTHASERVRLTKNLYHINLSNSFVILKIDPIRNSNFYCFPKFIDVYRGLVHPKFPIADIYAAVVGGGFLEEYILQNLLMGAMVSSTIKYVVNIDNIAISVLLIFQYLWNLTDANVVFLCFKILVDRRTLLTLMDFPKLSLSLMMFQKSMLSD</sequence>
<proteinExistence type="predicted"/>
<name>A0ABQ8AK27_BRANA</name>
<comment type="caution">
    <text evidence="1">The sequence shown here is derived from an EMBL/GenBank/DDBJ whole genome shotgun (WGS) entry which is preliminary data.</text>
</comment>
<gene>
    <name evidence="1" type="ORF">HID58_055323</name>
</gene>
<accession>A0ABQ8AK27</accession>
<dbReference type="EMBL" id="JAGKQM010000013">
    <property type="protein sequence ID" value="KAH0892894.1"/>
    <property type="molecule type" value="Genomic_DNA"/>
</dbReference>
<keyword evidence="2" id="KW-1185">Reference proteome</keyword>
<protein>
    <submittedName>
        <fullName evidence="1">Uncharacterized protein</fullName>
    </submittedName>
</protein>
<evidence type="ECO:0000313" key="1">
    <source>
        <dbReference type="EMBL" id="KAH0892894.1"/>
    </source>
</evidence>
<evidence type="ECO:0000313" key="2">
    <source>
        <dbReference type="Proteomes" id="UP000824890"/>
    </source>
</evidence>
<reference evidence="1 2" key="1">
    <citation type="submission" date="2021-05" db="EMBL/GenBank/DDBJ databases">
        <title>Genome Assembly of Synthetic Allotetraploid Brassica napus Reveals Homoeologous Exchanges between Subgenomes.</title>
        <authorList>
            <person name="Davis J.T."/>
        </authorList>
    </citation>
    <scope>NUCLEOTIDE SEQUENCE [LARGE SCALE GENOMIC DNA]</scope>
    <source>
        <strain evidence="2">cv. Da-Ae</strain>
        <tissue evidence="1">Seedling</tissue>
    </source>
</reference>
<dbReference type="Proteomes" id="UP000824890">
    <property type="component" value="Unassembled WGS sequence"/>
</dbReference>
<organism evidence="1 2">
    <name type="scientific">Brassica napus</name>
    <name type="common">Rape</name>
    <dbReference type="NCBI Taxonomy" id="3708"/>
    <lineage>
        <taxon>Eukaryota</taxon>
        <taxon>Viridiplantae</taxon>
        <taxon>Streptophyta</taxon>
        <taxon>Embryophyta</taxon>
        <taxon>Tracheophyta</taxon>
        <taxon>Spermatophyta</taxon>
        <taxon>Magnoliopsida</taxon>
        <taxon>eudicotyledons</taxon>
        <taxon>Gunneridae</taxon>
        <taxon>Pentapetalae</taxon>
        <taxon>rosids</taxon>
        <taxon>malvids</taxon>
        <taxon>Brassicales</taxon>
        <taxon>Brassicaceae</taxon>
        <taxon>Brassiceae</taxon>
        <taxon>Brassica</taxon>
    </lineage>
</organism>
<feature type="non-terminal residue" evidence="1">
    <location>
        <position position="1"/>
    </location>
</feature>